<feature type="signal peptide" evidence="1">
    <location>
        <begin position="1"/>
        <end position="17"/>
    </location>
</feature>
<organism evidence="2 3">
    <name type="scientific">Adineta steineri</name>
    <dbReference type="NCBI Taxonomy" id="433720"/>
    <lineage>
        <taxon>Eukaryota</taxon>
        <taxon>Metazoa</taxon>
        <taxon>Spiralia</taxon>
        <taxon>Gnathifera</taxon>
        <taxon>Rotifera</taxon>
        <taxon>Eurotatoria</taxon>
        <taxon>Bdelloidea</taxon>
        <taxon>Adinetida</taxon>
        <taxon>Adinetidae</taxon>
        <taxon>Adineta</taxon>
    </lineage>
</organism>
<gene>
    <name evidence="2" type="ORF">KXQ929_LOCUS51801</name>
</gene>
<feature type="chain" id="PRO_5032556096" evidence="1">
    <location>
        <begin position="18"/>
        <end position="149"/>
    </location>
</feature>
<dbReference type="EMBL" id="CAJOBB010026269">
    <property type="protein sequence ID" value="CAF4414552.1"/>
    <property type="molecule type" value="Genomic_DNA"/>
</dbReference>
<accession>A0A820Q6S9</accession>
<feature type="non-terminal residue" evidence="2">
    <location>
        <position position="149"/>
    </location>
</feature>
<evidence type="ECO:0000256" key="1">
    <source>
        <dbReference type="SAM" id="SignalP"/>
    </source>
</evidence>
<protein>
    <submittedName>
        <fullName evidence="2">Uncharacterized protein</fullName>
    </submittedName>
</protein>
<dbReference type="AlphaFoldDB" id="A0A820Q6S9"/>
<sequence length="149" mass="16701">MYLTLIFIFTYAPVVNSLQLCYSACNQNIPFNTIPDRPPSCNPVTNSSLVCAVSVTFNSIRENVIEIFYFTPTIANSRPPFVETAIFFTDGSLYRHAFHECADCDIYEYAREFVAAMQSLPATAPTVVPQMHNLLVTNDTMSSIECYKG</sequence>
<evidence type="ECO:0000313" key="3">
    <source>
        <dbReference type="Proteomes" id="UP000663868"/>
    </source>
</evidence>
<comment type="caution">
    <text evidence="2">The sequence shown here is derived from an EMBL/GenBank/DDBJ whole genome shotgun (WGS) entry which is preliminary data.</text>
</comment>
<evidence type="ECO:0000313" key="2">
    <source>
        <dbReference type="EMBL" id="CAF4414552.1"/>
    </source>
</evidence>
<name>A0A820Q6S9_9BILA</name>
<dbReference type="Proteomes" id="UP000663868">
    <property type="component" value="Unassembled WGS sequence"/>
</dbReference>
<keyword evidence="1" id="KW-0732">Signal</keyword>
<proteinExistence type="predicted"/>
<reference evidence="2" key="1">
    <citation type="submission" date="2021-02" db="EMBL/GenBank/DDBJ databases">
        <authorList>
            <person name="Nowell W R."/>
        </authorList>
    </citation>
    <scope>NUCLEOTIDE SEQUENCE</scope>
</reference>